<evidence type="ECO:0000259" key="1">
    <source>
        <dbReference type="Pfam" id="PF01814"/>
    </source>
</evidence>
<evidence type="ECO:0000313" key="2">
    <source>
        <dbReference type="EMBL" id="CAA9289818.1"/>
    </source>
</evidence>
<name>A0A6J4JXH3_9ACTN</name>
<feature type="domain" description="Hemerythrin-like" evidence="1">
    <location>
        <begin position="30"/>
        <end position="141"/>
    </location>
</feature>
<dbReference type="PANTHER" id="PTHR35585">
    <property type="entry name" value="HHE DOMAIN PROTEIN (AFU_ORTHOLOGUE AFUA_4G00730)"/>
    <property type="match status" value="1"/>
</dbReference>
<gene>
    <name evidence="2" type="ORF">AVDCRST_MAG48-424</name>
</gene>
<dbReference type="EMBL" id="CADCTS010000062">
    <property type="protein sequence ID" value="CAA9289818.1"/>
    <property type="molecule type" value="Genomic_DNA"/>
</dbReference>
<proteinExistence type="predicted"/>
<reference evidence="2" key="1">
    <citation type="submission" date="2020-02" db="EMBL/GenBank/DDBJ databases">
        <authorList>
            <person name="Meier V. D."/>
        </authorList>
    </citation>
    <scope>NUCLEOTIDE SEQUENCE</scope>
    <source>
        <strain evidence="2">AVDCRST_MAG48</strain>
    </source>
</reference>
<dbReference type="AlphaFoldDB" id="A0A6J4JXH3"/>
<dbReference type="Gene3D" id="1.20.120.520">
    <property type="entry name" value="nmb1532 protein domain like"/>
    <property type="match status" value="1"/>
</dbReference>
<accession>A0A6J4JXH3</accession>
<sequence>MTAEPLLRRSLADQDDAGLGGRLSVLVRQKADHVRLDALLHELADTPPAGQDPVLRRIYRLVFPHAFAEESVLWPVLRRILPDGPALTLEIEQEHQEVNELVTRLEQLAPDAPERPVVLERLTAVLREDVRDEEDRLLPELQDRVSTGRLRALGLAWELVRRAAPTRAHPVVARRPPGNAVAALPLTVVDRTRDLVDAALQAGPARGGAALTRVSRVLTRVSHAVEALPLLRRGEDPSTARG</sequence>
<dbReference type="PANTHER" id="PTHR35585:SF1">
    <property type="entry name" value="HHE DOMAIN PROTEIN (AFU_ORTHOLOGUE AFUA_4G00730)"/>
    <property type="match status" value="1"/>
</dbReference>
<dbReference type="Pfam" id="PF01814">
    <property type="entry name" value="Hemerythrin"/>
    <property type="match status" value="1"/>
</dbReference>
<dbReference type="InterPro" id="IPR012312">
    <property type="entry name" value="Hemerythrin-like"/>
</dbReference>
<protein>
    <submittedName>
        <fullName evidence="2">Hemerythrin domain protein</fullName>
    </submittedName>
</protein>
<organism evidence="2">
    <name type="scientific">uncultured Friedmanniella sp</name>
    <dbReference type="NCBI Taxonomy" id="335381"/>
    <lineage>
        <taxon>Bacteria</taxon>
        <taxon>Bacillati</taxon>
        <taxon>Actinomycetota</taxon>
        <taxon>Actinomycetes</taxon>
        <taxon>Propionibacteriales</taxon>
        <taxon>Nocardioidaceae</taxon>
        <taxon>Friedmanniella</taxon>
        <taxon>environmental samples</taxon>
    </lineage>
</organism>